<dbReference type="EMBL" id="CZRL01000120">
    <property type="protein sequence ID" value="CUS55045.1"/>
    <property type="molecule type" value="Genomic_DNA"/>
</dbReference>
<proteinExistence type="inferred from homology"/>
<dbReference type="InterPro" id="IPR001753">
    <property type="entry name" value="Enoyl-CoA_hydra/iso"/>
</dbReference>
<sequence length="265" mass="29157">MTSDILYEHHGHVRLITINRAAKMNSLDFAAHELMVEIWHEFNADADARVAVLTGTGEAAFCAGADLKTYTMPFATTPAPEFTRVYTNGPGLGGITRNVHVFKPIVAAVNGYAISGGLEIALACDIRFCSPSAAFGLQDVRWGFHACDGALIRLREIIGLGRAMEMILSGDRFDAEFAYRTGLVNRIIEQSELLVKTMVYAEKLASRAPIAQQLAKEVMYRTHGLTLDEALRIESLSFRNLADSEDLAEGNLSFREKRDAVFKGK</sequence>
<dbReference type="InterPro" id="IPR029045">
    <property type="entry name" value="ClpP/crotonase-like_dom_sf"/>
</dbReference>
<dbReference type="PANTHER" id="PTHR43802">
    <property type="entry name" value="ENOYL-COA HYDRATASE"/>
    <property type="match status" value="1"/>
</dbReference>
<reference evidence="2" key="1">
    <citation type="submission" date="2015-10" db="EMBL/GenBank/DDBJ databases">
        <authorList>
            <person name="Gilbert D.G."/>
        </authorList>
    </citation>
    <scope>NUCLEOTIDE SEQUENCE</scope>
</reference>
<protein>
    <submittedName>
        <fullName evidence="2">Enoyl-CoA hydratase</fullName>
        <ecNumber evidence="2">4.2.1.17</ecNumber>
    </submittedName>
</protein>
<organism evidence="2">
    <name type="scientific">hydrothermal vent metagenome</name>
    <dbReference type="NCBI Taxonomy" id="652676"/>
    <lineage>
        <taxon>unclassified sequences</taxon>
        <taxon>metagenomes</taxon>
        <taxon>ecological metagenomes</taxon>
    </lineage>
</organism>
<dbReference type="GO" id="GO:0004300">
    <property type="term" value="F:enoyl-CoA hydratase activity"/>
    <property type="evidence" value="ECO:0007669"/>
    <property type="project" value="UniProtKB-EC"/>
</dbReference>
<name>A0A160TUT4_9ZZZZ</name>
<comment type="similarity">
    <text evidence="1">Belongs to the enoyl-CoA hydratase/isomerase family.</text>
</comment>
<dbReference type="Gene3D" id="3.90.226.10">
    <property type="entry name" value="2-enoyl-CoA Hydratase, Chain A, domain 1"/>
    <property type="match status" value="1"/>
</dbReference>
<dbReference type="InterPro" id="IPR014748">
    <property type="entry name" value="Enoyl-CoA_hydra_C"/>
</dbReference>
<evidence type="ECO:0000256" key="1">
    <source>
        <dbReference type="ARBA" id="ARBA00005254"/>
    </source>
</evidence>
<dbReference type="CDD" id="cd06558">
    <property type="entry name" value="crotonase-like"/>
    <property type="match status" value="1"/>
</dbReference>
<accession>A0A160TUT4</accession>
<dbReference type="Pfam" id="PF00378">
    <property type="entry name" value="ECH_1"/>
    <property type="match status" value="1"/>
</dbReference>
<gene>
    <name evidence="2" type="ORF">MGWOODY_XGa2113</name>
</gene>
<dbReference type="SUPFAM" id="SSF52096">
    <property type="entry name" value="ClpP/crotonase"/>
    <property type="match status" value="1"/>
</dbReference>
<keyword evidence="2" id="KW-0456">Lyase</keyword>
<dbReference type="EC" id="4.2.1.17" evidence="2"/>
<dbReference type="PANTHER" id="PTHR43802:SF1">
    <property type="entry name" value="IP11341P-RELATED"/>
    <property type="match status" value="1"/>
</dbReference>
<dbReference type="Gene3D" id="1.10.12.10">
    <property type="entry name" value="Lyase 2-enoyl-coa Hydratase, Chain A, domain 2"/>
    <property type="match status" value="1"/>
</dbReference>
<evidence type="ECO:0000313" key="2">
    <source>
        <dbReference type="EMBL" id="CUS55045.1"/>
    </source>
</evidence>
<dbReference type="AlphaFoldDB" id="A0A160TUT4"/>